<dbReference type="EMBL" id="JAGPXC010000011">
    <property type="protein sequence ID" value="KAH6645427.1"/>
    <property type="molecule type" value="Genomic_DNA"/>
</dbReference>
<proteinExistence type="predicted"/>
<feature type="region of interest" description="Disordered" evidence="1">
    <location>
        <begin position="37"/>
        <end position="73"/>
    </location>
</feature>
<reference evidence="3" key="1">
    <citation type="journal article" date="2021" name="Nat. Commun.">
        <title>Genetic determinants of endophytism in the Arabidopsis root mycobiome.</title>
        <authorList>
            <person name="Mesny F."/>
            <person name="Miyauchi S."/>
            <person name="Thiergart T."/>
            <person name="Pickel B."/>
            <person name="Atanasova L."/>
            <person name="Karlsson M."/>
            <person name="Huettel B."/>
            <person name="Barry K.W."/>
            <person name="Haridas S."/>
            <person name="Chen C."/>
            <person name="Bauer D."/>
            <person name="Andreopoulos W."/>
            <person name="Pangilinan J."/>
            <person name="LaButti K."/>
            <person name="Riley R."/>
            <person name="Lipzen A."/>
            <person name="Clum A."/>
            <person name="Drula E."/>
            <person name="Henrissat B."/>
            <person name="Kohler A."/>
            <person name="Grigoriev I.V."/>
            <person name="Martin F.M."/>
            <person name="Hacquard S."/>
        </authorList>
    </citation>
    <scope>NUCLEOTIDE SEQUENCE</scope>
    <source>
        <strain evidence="3">MPI-SDFR-AT-0073</strain>
    </source>
</reference>
<feature type="signal peptide" evidence="2">
    <location>
        <begin position="1"/>
        <end position="19"/>
    </location>
</feature>
<name>A0A9P8UC75_9PEZI</name>
<feature type="compositionally biased region" description="Low complexity" evidence="1">
    <location>
        <begin position="41"/>
        <end position="65"/>
    </location>
</feature>
<gene>
    <name evidence="3" type="ORF">BKA67DRAFT_664506</name>
</gene>
<feature type="compositionally biased region" description="Polar residues" evidence="1">
    <location>
        <begin position="239"/>
        <end position="261"/>
    </location>
</feature>
<protein>
    <recommendedName>
        <fullName evidence="5">Ppe family protein</fullName>
    </recommendedName>
</protein>
<keyword evidence="2" id="KW-0732">Signal</keyword>
<accession>A0A9P8UC75</accession>
<evidence type="ECO:0000313" key="3">
    <source>
        <dbReference type="EMBL" id="KAH6645427.1"/>
    </source>
</evidence>
<feature type="compositionally biased region" description="Low complexity" evidence="1">
    <location>
        <begin position="227"/>
        <end position="238"/>
    </location>
</feature>
<feature type="chain" id="PRO_5040449792" description="Ppe family protein" evidence="2">
    <location>
        <begin position="20"/>
        <end position="261"/>
    </location>
</feature>
<feature type="region of interest" description="Disordered" evidence="1">
    <location>
        <begin position="195"/>
        <end position="261"/>
    </location>
</feature>
<organism evidence="3 4">
    <name type="scientific">Truncatella angustata</name>
    <dbReference type="NCBI Taxonomy" id="152316"/>
    <lineage>
        <taxon>Eukaryota</taxon>
        <taxon>Fungi</taxon>
        <taxon>Dikarya</taxon>
        <taxon>Ascomycota</taxon>
        <taxon>Pezizomycotina</taxon>
        <taxon>Sordariomycetes</taxon>
        <taxon>Xylariomycetidae</taxon>
        <taxon>Amphisphaeriales</taxon>
        <taxon>Sporocadaceae</taxon>
        <taxon>Truncatella</taxon>
    </lineage>
</organism>
<evidence type="ECO:0000256" key="2">
    <source>
        <dbReference type="SAM" id="SignalP"/>
    </source>
</evidence>
<dbReference type="GeneID" id="70137280"/>
<evidence type="ECO:0008006" key="5">
    <source>
        <dbReference type="Google" id="ProtNLM"/>
    </source>
</evidence>
<evidence type="ECO:0000256" key="1">
    <source>
        <dbReference type="SAM" id="MobiDB-lite"/>
    </source>
</evidence>
<dbReference type="RefSeq" id="XP_045951941.1">
    <property type="nucleotide sequence ID" value="XM_046108389.1"/>
</dbReference>
<dbReference type="OrthoDB" id="2118427at2759"/>
<sequence>MKFLSIALIAGLHIGATLCAPITAQGIAGRSTHNVISQRQNKGGNSNNKAGASGKSSSSGNSSGAPSADAVQQAADNFASDVSTVSNSLNTLGTTTDTATRKKLANAGFKAESDEDNQRSVLFAAGANKDANTKILDNTPTVLDGLSSIAKDPSDDNTAKQLQTMETARNANILPSITALTNSAFKATGVDATAQKFQSTTGSKSIKATIASEGGASSSSGGGGGAASPSKSGSGSSGNTQSTKGGAATASAQKGNAKGNN</sequence>
<comment type="caution">
    <text evidence="3">The sequence shown here is derived from an EMBL/GenBank/DDBJ whole genome shotgun (WGS) entry which is preliminary data.</text>
</comment>
<evidence type="ECO:0000313" key="4">
    <source>
        <dbReference type="Proteomes" id="UP000758603"/>
    </source>
</evidence>
<dbReference type="AlphaFoldDB" id="A0A9P8UC75"/>
<keyword evidence="4" id="KW-1185">Reference proteome</keyword>
<feature type="compositionally biased region" description="Polar residues" evidence="1">
    <location>
        <begin position="195"/>
        <end position="206"/>
    </location>
</feature>
<dbReference type="Proteomes" id="UP000758603">
    <property type="component" value="Unassembled WGS sequence"/>
</dbReference>